<name>K1XJ17_9BACT</name>
<comment type="caution">
    <text evidence="1">The sequence shown here is derived from an EMBL/GenBank/DDBJ whole genome shotgun (WGS) entry which is preliminary data.</text>
</comment>
<protein>
    <submittedName>
        <fullName evidence="1">Uncharacterized protein</fullName>
    </submittedName>
</protein>
<gene>
    <name evidence="1" type="ORF">ACD_80C00113G0009</name>
</gene>
<sequence length="125" mass="14674">MQKYITVSALYDQKGEAFLLCICIPNNCLPQDEGNIKKMIEEHKKFSTIETMIKSHLSIEEYNDYQPLLASFNLRVPNYDNIIVYFENYPKDFENAEVTNLWTAAIQEKKEFKKFFASDSKNMPN</sequence>
<dbReference type="EMBL" id="AMFJ01036120">
    <property type="protein sequence ID" value="EKD25141.1"/>
    <property type="molecule type" value="Genomic_DNA"/>
</dbReference>
<reference evidence="1" key="1">
    <citation type="journal article" date="2012" name="Science">
        <title>Fermentation, hydrogen, and sulfur metabolism in multiple uncultivated bacterial phyla.</title>
        <authorList>
            <person name="Wrighton K.C."/>
            <person name="Thomas B.C."/>
            <person name="Sharon I."/>
            <person name="Miller C.S."/>
            <person name="Castelle C.J."/>
            <person name="VerBerkmoes N.C."/>
            <person name="Wilkins M.J."/>
            <person name="Hettich R.L."/>
            <person name="Lipton M.S."/>
            <person name="Williams K.H."/>
            <person name="Long P.E."/>
            <person name="Banfield J.F."/>
        </authorList>
    </citation>
    <scope>NUCLEOTIDE SEQUENCE [LARGE SCALE GENOMIC DNA]</scope>
</reference>
<organism evidence="1">
    <name type="scientific">uncultured bacterium</name>
    <name type="common">gcode 4</name>
    <dbReference type="NCBI Taxonomy" id="1234023"/>
    <lineage>
        <taxon>Bacteria</taxon>
        <taxon>environmental samples</taxon>
    </lineage>
</organism>
<evidence type="ECO:0000313" key="1">
    <source>
        <dbReference type="EMBL" id="EKD25141.1"/>
    </source>
</evidence>
<dbReference type="AlphaFoldDB" id="K1XJ17"/>
<proteinExistence type="predicted"/>
<accession>K1XJ17</accession>